<dbReference type="RefSeq" id="WP_049991576.1">
    <property type="nucleotide sequence ID" value="NZ_FOIS01000004.1"/>
</dbReference>
<reference evidence="3" key="1">
    <citation type="submission" date="2016-10" db="EMBL/GenBank/DDBJ databases">
        <authorList>
            <person name="Varghese N."/>
        </authorList>
    </citation>
    <scope>NUCLEOTIDE SEQUENCE [LARGE SCALE GENOMIC DNA]</scope>
    <source>
        <strain evidence="3">CGMCC 1.12284</strain>
    </source>
</reference>
<gene>
    <name evidence="2" type="ORF">SAMN05216285_2973</name>
</gene>
<dbReference type="PROSITE" id="PS51318">
    <property type="entry name" value="TAT"/>
    <property type="match status" value="1"/>
</dbReference>
<protein>
    <submittedName>
        <fullName evidence="2">Uncharacterized protein</fullName>
    </submittedName>
</protein>
<dbReference type="EMBL" id="FOIS01000004">
    <property type="protein sequence ID" value="SEW21041.1"/>
    <property type="molecule type" value="Genomic_DNA"/>
</dbReference>
<dbReference type="InterPro" id="IPR006311">
    <property type="entry name" value="TAT_signal"/>
</dbReference>
<dbReference type="eggNOG" id="ENOG502N5SE">
    <property type="taxonomic scope" value="Archaea"/>
</dbReference>
<dbReference type="OrthoDB" id="203202at2157"/>
<evidence type="ECO:0000256" key="1">
    <source>
        <dbReference type="SAM" id="MobiDB-lite"/>
    </source>
</evidence>
<dbReference type="AlphaFoldDB" id="A0A1I0Q2P0"/>
<dbReference type="Proteomes" id="UP000183275">
    <property type="component" value="Unassembled WGS sequence"/>
</dbReference>
<sequence>MSPDIPGSSGPNSPSRRALLAGLGTLGLAGGTGLGYRAWSTRTDETDVTRRLTVDDEFSLDETGVTPVEDGDRTPRRKPSVSHRCDPDPGRIDSTSYSANFSMIDAWNERYHLWRTADGGQGGDGSGSENESDGDDTDGPGVSVQNSVTLEKAPERVDGSYLYGSRLYSLAHVEDGHLSRHRIRRLEIDLRIDPAIEVRTVLPTGPIDPESGVCTLTLLRELPSGWNAGYERTTWVNEGTVDAAYDRDANRVTLSFTGDSSMSESMLGLLELRTDRPITAFDEPFTWTVRGTASRRGL</sequence>
<organism evidence="2 3">
    <name type="scientific">Natrinema salifodinae</name>
    <dbReference type="NCBI Taxonomy" id="1202768"/>
    <lineage>
        <taxon>Archaea</taxon>
        <taxon>Methanobacteriati</taxon>
        <taxon>Methanobacteriota</taxon>
        <taxon>Stenosarchaea group</taxon>
        <taxon>Halobacteria</taxon>
        <taxon>Halobacteriales</taxon>
        <taxon>Natrialbaceae</taxon>
        <taxon>Natrinema</taxon>
    </lineage>
</organism>
<evidence type="ECO:0000313" key="3">
    <source>
        <dbReference type="Proteomes" id="UP000183275"/>
    </source>
</evidence>
<feature type="region of interest" description="Disordered" evidence="1">
    <location>
        <begin position="118"/>
        <end position="150"/>
    </location>
</feature>
<dbReference type="STRING" id="1202768.SAMN05216285_2973"/>
<name>A0A1I0Q2P0_9EURY</name>
<proteinExistence type="predicted"/>
<accession>A0A1I0Q2P0</accession>
<evidence type="ECO:0000313" key="2">
    <source>
        <dbReference type="EMBL" id="SEW21041.1"/>
    </source>
</evidence>
<feature type="region of interest" description="Disordered" evidence="1">
    <location>
        <begin position="62"/>
        <end position="95"/>
    </location>
</feature>
<keyword evidence="3" id="KW-1185">Reference proteome</keyword>